<protein>
    <recommendedName>
        <fullName evidence="3">Acetyltransferase (GNAT) family protein</fullName>
    </recommendedName>
</protein>
<proteinExistence type="predicted"/>
<dbReference type="EMBL" id="JADPVI010000001">
    <property type="protein sequence ID" value="MBF8456389.1"/>
    <property type="molecule type" value="Genomic_DNA"/>
</dbReference>
<organism evidence="1 2">
    <name type="scientific">Kaistella gelatinilytica</name>
    <dbReference type="NCBI Taxonomy" id="2787636"/>
    <lineage>
        <taxon>Bacteria</taxon>
        <taxon>Pseudomonadati</taxon>
        <taxon>Bacteroidota</taxon>
        <taxon>Flavobacteriia</taxon>
        <taxon>Flavobacteriales</taxon>
        <taxon>Weeksellaceae</taxon>
        <taxon>Chryseobacterium group</taxon>
        <taxon>Kaistella</taxon>
    </lineage>
</organism>
<dbReference type="Proteomes" id="UP000660070">
    <property type="component" value="Unassembled WGS sequence"/>
</dbReference>
<accession>A0ABS0F9K0</accession>
<gene>
    <name evidence="1" type="ORF">IV494_04265</name>
</gene>
<comment type="caution">
    <text evidence="1">The sequence shown here is derived from an EMBL/GenBank/DDBJ whole genome shotgun (WGS) entry which is preliminary data.</text>
</comment>
<evidence type="ECO:0000313" key="1">
    <source>
        <dbReference type="EMBL" id="MBF8456389.1"/>
    </source>
</evidence>
<dbReference type="RefSeq" id="WP_196078914.1">
    <property type="nucleotide sequence ID" value="NZ_JADPVI010000001.1"/>
</dbReference>
<sequence length="291" mass="34714">MIKKLKYKEIDFSRYSKCLDQSLQKNQYAKKEVLDVLCESWELLIYGDYEFVMPIPIKKKLGFRIVIMPLFCQQLGVFGPKSNEEIELQFLNFLQKNYRIFSYFFNDKNLITQNLKKKKNYFIQKTDYQLLRKNYFKGRKSTVKTAQYLNFKELKAADFLDFIKSNFKGLDKKGDMDQFFRYMNFLESENTLRLFGSYKENDLTNMAIIIDDENQFSLLGLINDEQYKSDNGASFLIDRILKEHIHEKSFNFMGGSIRGIEVFFKSFGSVLQEYPVLENSKKDLLKNFYRK</sequence>
<name>A0ABS0F9K0_9FLAO</name>
<keyword evidence="2" id="KW-1185">Reference proteome</keyword>
<evidence type="ECO:0008006" key="3">
    <source>
        <dbReference type="Google" id="ProtNLM"/>
    </source>
</evidence>
<evidence type="ECO:0000313" key="2">
    <source>
        <dbReference type="Proteomes" id="UP000660070"/>
    </source>
</evidence>
<reference evidence="1 2" key="1">
    <citation type="submission" date="2020-11" db="EMBL/GenBank/DDBJ databases">
        <title>Kaistella gelatinilytica sp. nov., a flavobacterium isolated from Antarctic Soil.</title>
        <authorList>
            <person name="Li J."/>
        </authorList>
    </citation>
    <scope>NUCLEOTIDE SEQUENCE [LARGE SCALE GENOMIC DNA]</scope>
    <source>
        <strain evidence="1 2">G5-32</strain>
    </source>
</reference>